<accession>A0A2T4ZBI8</accession>
<dbReference type="InterPro" id="IPR011603">
    <property type="entry name" value="2oxoglutarate_DH_E1"/>
</dbReference>
<dbReference type="InterPro" id="IPR042179">
    <property type="entry name" value="KGD_C_sf"/>
</dbReference>
<evidence type="ECO:0000313" key="9">
    <source>
        <dbReference type="Proteomes" id="UP000241639"/>
    </source>
</evidence>
<dbReference type="Pfam" id="PF02779">
    <property type="entry name" value="Transket_pyr"/>
    <property type="match status" value="1"/>
</dbReference>
<dbReference type="PANTHER" id="PTHR23152">
    <property type="entry name" value="2-OXOGLUTARATE DEHYDROGENASE"/>
    <property type="match status" value="1"/>
</dbReference>
<dbReference type="Proteomes" id="UP000241639">
    <property type="component" value="Unassembled WGS sequence"/>
</dbReference>
<evidence type="ECO:0000256" key="4">
    <source>
        <dbReference type="ARBA" id="ARBA00023152"/>
    </source>
</evidence>
<dbReference type="NCBIfam" id="TIGR00239">
    <property type="entry name" value="2oxo_dh_E1"/>
    <property type="match status" value="1"/>
</dbReference>
<dbReference type="Pfam" id="PF00676">
    <property type="entry name" value="E1_dh"/>
    <property type="match status" value="1"/>
</dbReference>
<keyword evidence="3 6" id="KW-0786">Thiamine pyrophosphate</keyword>
<evidence type="ECO:0000256" key="1">
    <source>
        <dbReference type="ARBA" id="ARBA00001964"/>
    </source>
</evidence>
<dbReference type="Pfam" id="PF16078">
    <property type="entry name" value="2-oxogl_dehyd_N"/>
    <property type="match status" value="1"/>
</dbReference>
<gene>
    <name evidence="6" type="primary">odhA</name>
    <name evidence="8" type="ORF">C8J48_1864</name>
</gene>
<reference evidence="8 9" key="1">
    <citation type="submission" date="2018-04" db="EMBL/GenBank/DDBJ databases">
        <title>Genomic Encyclopedia of Archaeal and Bacterial Type Strains, Phase II (KMG-II): from individual species to whole genera.</title>
        <authorList>
            <person name="Goeker M."/>
        </authorList>
    </citation>
    <scope>NUCLEOTIDE SEQUENCE [LARGE SCALE GENOMIC DNA]</scope>
    <source>
        <strain evidence="8 9">DSM 45169</strain>
    </source>
</reference>
<dbReference type="Gene3D" id="1.10.287.1150">
    <property type="entry name" value="TPP helical domain"/>
    <property type="match status" value="1"/>
</dbReference>
<dbReference type="SUPFAM" id="SSF52518">
    <property type="entry name" value="Thiamin diphosphate-binding fold (THDP-binding)"/>
    <property type="match status" value="2"/>
</dbReference>
<keyword evidence="4 6" id="KW-0324">Glycolysis</keyword>
<dbReference type="CDD" id="cd02016">
    <property type="entry name" value="TPP_E1_OGDC_like"/>
    <property type="match status" value="1"/>
</dbReference>
<dbReference type="SMART" id="SM00861">
    <property type="entry name" value="Transket_pyr"/>
    <property type="match status" value="1"/>
</dbReference>
<comment type="caution">
    <text evidence="8">The sequence shown here is derived from an EMBL/GenBank/DDBJ whole genome shotgun (WGS) entry which is preliminary data.</text>
</comment>
<dbReference type="GO" id="GO:0005829">
    <property type="term" value="C:cytosol"/>
    <property type="evidence" value="ECO:0007669"/>
    <property type="project" value="TreeGrafter"/>
</dbReference>
<dbReference type="HAMAP" id="MF_01169">
    <property type="entry name" value="SucA_OdhA"/>
    <property type="match status" value="1"/>
</dbReference>
<evidence type="ECO:0000256" key="6">
    <source>
        <dbReference type="HAMAP-Rule" id="MF_01169"/>
    </source>
</evidence>
<keyword evidence="9" id="KW-1185">Reference proteome</keyword>
<dbReference type="GO" id="GO:0006096">
    <property type="term" value="P:glycolytic process"/>
    <property type="evidence" value="ECO:0007669"/>
    <property type="project" value="UniProtKB-UniRule"/>
</dbReference>
<dbReference type="Gene3D" id="3.40.50.12470">
    <property type="match status" value="1"/>
</dbReference>
<name>A0A2T4ZBI8_9BACL</name>
<dbReference type="InterPro" id="IPR029061">
    <property type="entry name" value="THDP-binding"/>
</dbReference>
<comment type="cofactor">
    <cofactor evidence="1 6">
        <name>thiamine diphosphate</name>
        <dbReference type="ChEBI" id="CHEBI:58937"/>
    </cofactor>
</comment>
<keyword evidence="2 6" id="KW-0560">Oxidoreductase</keyword>
<dbReference type="Gene3D" id="3.40.50.11610">
    <property type="entry name" value="Multifunctional 2-oxoglutarate metabolism enzyme, C-terminal domain"/>
    <property type="match status" value="1"/>
</dbReference>
<dbReference type="EC" id="1.2.4.2" evidence="6"/>
<dbReference type="PANTHER" id="PTHR23152:SF4">
    <property type="entry name" value="2-OXOADIPATE DEHYDROGENASE COMPLEX COMPONENT E1"/>
    <property type="match status" value="1"/>
</dbReference>
<dbReference type="InterPro" id="IPR005475">
    <property type="entry name" value="Transketolase-like_Pyr-bd"/>
</dbReference>
<evidence type="ECO:0000313" key="8">
    <source>
        <dbReference type="EMBL" id="PTM59259.1"/>
    </source>
</evidence>
<organism evidence="8 9">
    <name type="scientific">Desmospora activa DSM 45169</name>
    <dbReference type="NCBI Taxonomy" id="1121389"/>
    <lineage>
        <taxon>Bacteria</taxon>
        <taxon>Bacillati</taxon>
        <taxon>Bacillota</taxon>
        <taxon>Bacilli</taxon>
        <taxon>Bacillales</taxon>
        <taxon>Thermoactinomycetaceae</taxon>
        <taxon>Desmospora</taxon>
    </lineage>
</organism>
<dbReference type="AlphaFoldDB" id="A0A2T4ZBI8"/>
<dbReference type="Pfam" id="PF16870">
    <property type="entry name" value="OxoGdeHyase_C"/>
    <property type="match status" value="1"/>
</dbReference>
<dbReference type="InterPro" id="IPR001017">
    <property type="entry name" value="DH_E1"/>
</dbReference>
<dbReference type="GO" id="GO:0030976">
    <property type="term" value="F:thiamine pyrophosphate binding"/>
    <property type="evidence" value="ECO:0007669"/>
    <property type="project" value="UniProtKB-UniRule"/>
</dbReference>
<feature type="domain" description="Transketolase-like pyrimidine-binding" evidence="7">
    <location>
        <begin position="595"/>
        <end position="791"/>
    </location>
</feature>
<evidence type="ECO:0000256" key="3">
    <source>
        <dbReference type="ARBA" id="ARBA00023052"/>
    </source>
</evidence>
<dbReference type="OrthoDB" id="9759785at2"/>
<dbReference type="Gene3D" id="3.40.50.970">
    <property type="match status" value="1"/>
</dbReference>
<dbReference type="EMBL" id="PZZP01000001">
    <property type="protein sequence ID" value="PTM59259.1"/>
    <property type="molecule type" value="Genomic_DNA"/>
</dbReference>
<comment type="catalytic activity">
    <reaction evidence="5 6">
        <text>N(6)-[(R)-lipoyl]-L-lysyl-[protein] + 2-oxoglutarate + H(+) = N(6)-[(R)-S(8)-succinyldihydrolipoyl]-L-lysyl-[protein] + CO2</text>
        <dbReference type="Rhea" id="RHEA:12188"/>
        <dbReference type="Rhea" id="RHEA-COMP:10474"/>
        <dbReference type="Rhea" id="RHEA-COMP:20092"/>
        <dbReference type="ChEBI" id="CHEBI:15378"/>
        <dbReference type="ChEBI" id="CHEBI:16526"/>
        <dbReference type="ChEBI" id="CHEBI:16810"/>
        <dbReference type="ChEBI" id="CHEBI:83099"/>
        <dbReference type="ChEBI" id="CHEBI:83120"/>
        <dbReference type="EC" id="1.2.4.2"/>
    </reaction>
</comment>
<dbReference type="RefSeq" id="WP_107726109.1">
    <property type="nucleotide sequence ID" value="NZ_PZZP01000001.1"/>
</dbReference>
<dbReference type="NCBIfam" id="NF006914">
    <property type="entry name" value="PRK09404.1"/>
    <property type="match status" value="1"/>
</dbReference>
<protein>
    <recommendedName>
        <fullName evidence="6">2-oxoglutarate dehydrogenase E1 component</fullName>
        <ecNumber evidence="6">1.2.4.2</ecNumber>
    </recommendedName>
    <alternativeName>
        <fullName evidence="6">Alpha-ketoglutarate dehydrogenase</fullName>
    </alternativeName>
</protein>
<dbReference type="InterPro" id="IPR023784">
    <property type="entry name" value="2oxoglutarate_DH_E1_bac"/>
</dbReference>
<comment type="similarity">
    <text evidence="6">Belongs to the alpha-ketoglutarate dehydrogenase family.</text>
</comment>
<dbReference type="InterPro" id="IPR032106">
    <property type="entry name" value="2-oxogl_dehyd_N"/>
</dbReference>
<comment type="function">
    <text evidence="6">E1 component of the 2-oxoglutarate dehydrogenase (OGDH) complex which catalyzes the decarboxylation of 2-oxoglutarate, the first step in the conversion of 2-oxoglutarate to succinyl-CoA and CO(2).</text>
</comment>
<dbReference type="GO" id="GO:0006099">
    <property type="term" value="P:tricarboxylic acid cycle"/>
    <property type="evidence" value="ECO:0007669"/>
    <property type="project" value="TreeGrafter"/>
</dbReference>
<dbReference type="InterPro" id="IPR031717">
    <property type="entry name" value="ODO-1/KGD_C"/>
</dbReference>
<dbReference type="FunFam" id="3.40.50.970:FF:000036">
    <property type="entry name" value="2-oxoglutarate dehydrogenase E1 component"/>
    <property type="match status" value="1"/>
</dbReference>
<comment type="subunit">
    <text evidence="6">Homodimer. Part of the 2-oxoglutarate dehydrogenase (OGDH) complex composed of E1 (2-oxoglutarate dehydrogenase), E2 (dihydrolipoamide succinyltransferase) and E3 (dihydrolipoamide dehydrogenase); the complex contains multiple copies of the three enzymatic components (E1, E2 and E3).</text>
</comment>
<evidence type="ECO:0000256" key="2">
    <source>
        <dbReference type="ARBA" id="ARBA00023002"/>
    </source>
</evidence>
<dbReference type="PIRSF" id="PIRSF000157">
    <property type="entry name" value="Oxoglu_dh_E1"/>
    <property type="match status" value="1"/>
</dbReference>
<dbReference type="GO" id="GO:0004591">
    <property type="term" value="F:oxoglutarate dehydrogenase (succinyl-transferring) activity"/>
    <property type="evidence" value="ECO:0007669"/>
    <property type="project" value="UniProtKB-UniRule"/>
</dbReference>
<dbReference type="GO" id="GO:0045252">
    <property type="term" value="C:oxoglutarate dehydrogenase complex"/>
    <property type="evidence" value="ECO:0007669"/>
    <property type="project" value="TreeGrafter"/>
</dbReference>
<sequence length="958" mass="107472">METDGPGNSNPWQNFYGPNLGYIQEQYERYRENPNAVDAGIRDLFERWGPPVGAGEAKEPMAVMDGVSMSKVVAAERLAQNIRTYGHLAARINPLKSDEQVDTRLLQPESVGLTEADLKALPSQVFGEDAPEGARTGWDVIQRLKESYTQSIAFQFVHVHNLEERKWLERMVESRQFQKPLDKNRKKKLLQRLTQVEEFEHFLHKTFVGQKRFSIEGIDMMVPMLDELIHCSVHGGIQHVLLGMAHRGRLNVLAHVLNKPYEIIFSEFHHAPNKDLVPSEGSVGINYGWTGDVKYHLGGEREVDEGDSLHARVSLANNPSHLEFVNPVVEGATRAKQEARNHAGIPEPDMNKAFTVIIHGDAAFPGEGIVPETMNLSRLPGYRTGGTIHIIANNQLGFTTESEDSRSTTYASDMARGFEVPIVHVNADDPEACLAAMRLACEYRDRFHKDFLIDLIGYRRFGHNEMDDPSATQHQLYALIKNHPTVRTRFAEALVSQAALSSVEVKEIEDAVQDRLKEAYKKMKSTKSVKVDEKLLPPDVVASDRPPVKTGVSVEVLKKVNQELLETPEGFTVYPKLERILSRRVDVFDTEEPRIDWAHAEALAFATILTDGTPIRLSGQDSQRGTFAHRHLVLHDPKSGESFCPMHHLSDVNVTFTVYNSPLSEAAVLGFEYGYNLAAPETLVLWEAQFGDFANAGQVILDQFLAAGRAKWAQKSSLVLLLPHGYEGQGPEHSSARLERFLQMAAENNWTVANLTSAAQYFHLLRRQAFFMGKEEARPLVLMTPKSLLRNKRVIVSASQLQEGSFNHVMDSPSTGGSPDRVKRLLLCSGKVAIDLEEALDGVDHREHEHLHILRVEQLYPFPGKEIQQTINRFGNLEEIIWVQEEPKNMGAWTYMEPRVRALAPVGVSVEYVGRRERSSTAEGLPDVHRIEQERIVNEALNLKTIEAATNSGGNGRD</sequence>
<evidence type="ECO:0000256" key="5">
    <source>
        <dbReference type="ARBA" id="ARBA00051911"/>
    </source>
</evidence>
<proteinExistence type="inferred from homology"/>
<dbReference type="NCBIfam" id="NF008907">
    <property type="entry name" value="PRK12270.1"/>
    <property type="match status" value="1"/>
</dbReference>
<evidence type="ECO:0000259" key="7">
    <source>
        <dbReference type="SMART" id="SM00861"/>
    </source>
</evidence>